<evidence type="ECO:0000313" key="1">
    <source>
        <dbReference type="EMBL" id="GGE16584.1"/>
    </source>
</evidence>
<gene>
    <name evidence="1" type="ORF">GCM10011360_01650</name>
</gene>
<protein>
    <submittedName>
        <fullName evidence="1">Uncharacterized protein</fullName>
    </submittedName>
</protein>
<sequence length="71" mass="7395">MERAARRLPNRPSGVVTSGALTGSAMRMVLSGIASLRSGVRAGAWQEDRGARAVRQCGVAVEGRATPGRFA</sequence>
<proteinExistence type="predicted"/>
<evidence type="ECO:0000313" key="2">
    <source>
        <dbReference type="Proteomes" id="UP000612855"/>
    </source>
</evidence>
<accession>A0A916ZY20</accession>
<comment type="caution">
    <text evidence="1">The sequence shown here is derived from an EMBL/GenBank/DDBJ whole genome shotgun (WGS) entry which is preliminary data.</text>
</comment>
<dbReference type="Proteomes" id="UP000612855">
    <property type="component" value="Unassembled WGS sequence"/>
</dbReference>
<dbReference type="AlphaFoldDB" id="A0A916ZY20"/>
<dbReference type="EMBL" id="BMFJ01000001">
    <property type="protein sequence ID" value="GGE16584.1"/>
    <property type="molecule type" value="Genomic_DNA"/>
</dbReference>
<name>A0A916ZY20_9RHOB</name>
<organism evidence="1 2">
    <name type="scientific">Primorskyibacter flagellatus</name>
    <dbReference type="NCBI Taxonomy" id="1387277"/>
    <lineage>
        <taxon>Bacteria</taxon>
        <taxon>Pseudomonadati</taxon>
        <taxon>Pseudomonadota</taxon>
        <taxon>Alphaproteobacteria</taxon>
        <taxon>Rhodobacterales</taxon>
        <taxon>Roseobacteraceae</taxon>
        <taxon>Primorskyibacter</taxon>
    </lineage>
</organism>
<keyword evidence="2" id="KW-1185">Reference proteome</keyword>
<reference evidence="2" key="1">
    <citation type="journal article" date="2019" name="Int. J. Syst. Evol. Microbiol.">
        <title>The Global Catalogue of Microorganisms (GCM) 10K type strain sequencing project: providing services to taxonomists for standard genome sequencing and annotation.</title>
        <authorList>
            <consortium name="The Broad Institute Genomics Platform"/>
            <consortium name="The Broad Institute Genome Sequencing Center for Infectious Disease"/>
            <person name="Wu L."/>
            <person name="Ma J."/>
        </authorList>
    </citation>
    <scope>NUCLEOTIDE SEQUENCE [LARGE SCALE GENOMIC DNA]</scope>
    <source>
        <strain evidence="2">CGMCC 1.12664</strain>
    </source>
</reference>